<dbReference type="EMBL" id="ML743587">
    <property type="protein sequence ID" value="KAE8136044.1"/>
    <property type="molecule type" value="Genomic_DNA"/>
</dbReference>
<dbReference type="OrthoDB" id="4507377at2759"/>
<reference evidence="1 2" key="1">
    <citation type="submission" date="2019-04" db="EMBL/GenBank/DDBJ databases">
        <title>Friends and foes A comparative genomics study of 23 Aspergillus species from section Flavi.</title>
        <authorList>
            <consortium name="DOE Joint Genome Institute"/>
            <person name="Kjaerbolling I."/>
            <person name="Vesth T."/>
            <person name="Frisvad J.C."/>
            <person name="Nybo J.L."/>
            <person name="Theobald S."/>
            <person name="Kildgaard S."/>
            <person name="Isbrandt T."/>
            <person name="Kuo A."/>
            <person name="Sato A."/>
            <person name="Lyhne E.K."/>
            <person name="Kogle M.E."/>
            <person name="Wiebenga A."/>
            <person name="Kun R.S."/>
            <person name="Lubbers R.J."/>
            <person name="Makela M.R."/>
            <person name="Barry K."/>
            <person name="Chovatia M."/>
            <person name="Clum A."/>
            <person name="Daum C."/>
            <person name="Haridas S."/>
            <person name="He G."/>
            <person name="LaButti K."/>
            <person name="Lipzen A."/>
            <person name="Mondo S."/>
            <person name="Riley R."/>
            <person name="Salamov A."/>
            <person name="Simmons B.A."/>
            <person name="Magnuson J.K."/>
            <person name="Henrissat B."/>
            <person name="Mortensen U.H."/>
            <person name="Larsen T.O."/>
            <person name="Devries R.P."/>
            <person name="Grigoriev I.V."/>
            <person name="Machida M."/>
            <person name="Baker S.E."/>
            <person name="Andersen M.R."/>
        </authorList>
    </citation>
    <scope>NUCLEOTIDE SEQUENCE [LARGE SCALE GENOMIC DNA]</scope>
    <source>
        <strain evidence="1 2">CBS 117625</strain>
    </source>
</reference>
<dbReference type="AlphaFoldDB" id="A0A5N6SSD1"/>
<dbReference type="GeneID" id="43639167"/>
<dbReference type="Proteomes" id="UP000325672">
    <property type="component" value="Unassembled WGS sequence"/>
</dbReference>
<name>A0A5N6SSD1_ASPPS</name>
<evidence type="ECO:0000313" key="1">
    <source>
        <dbReference type="EMBL" id="KAE8136044.1"/>
    </source>
</evidence>
<evidence type="ECO:0000313" key="2">
    <source>
        <dbReference type="Proteomes" id="UP000325672"/>
    </source>
</evidence>
<gene>
    <name evidence="1" type="ORF">BDV38DRAFT_250507</name>
</gene>
<proteinExistence type="predicted"/>
<accession>A0A5N6SSD1</accession>
<dbReference type="RefSeq" id="XP_031912107.1">
    <property type="nucleotide sequence ID" value="XM_032054957.1"/>
</dbReference>
<protein>
    <submittedName>
        <fullName evidence="1">Uncharacterized protein</fullName>
    </submittedName>
</protein>
<keyword evidence="2" id="KW-1185">Reference proteome</keyword>
<organism evidence="1 2">
    <name type="scientific">Aspergillus pseudotamarii</name>
    <dbReference type="NCBI Taxonomy" id="132259"/>
    <lineage>
        <taxon>Eukaryota</taxon>
        <taxon>Fungi</taxon>
        <taxon>Dikarya</taxon>
        <taxon>Ascomycota</taxon>
        <taxon>Pezizomycotina</taxon>
        <taxon>Eurotiomycetes</taxon>
        <taxon>Eurotiomycetidae</taxon>
        <taxon>Eurotiales</taxon>
        <taxon>Aspergillaceae</taxon>
        <taxon>Aspergillus</taxon>
        <taxon>Aspergillus subgen. Circumdati</taxon>
    </lineage>
</organism>
<sequence length="125" mass="13847">MTQIYPISLKSLRNRLSRPSRSKPTSTIITVSSPPEILEAETQTVKPITRRKSIKEFRKAVVDFLAELGGAVRAISIDDGGYGRCDCGRCFGRCFGRTPQGRYGSLLTGRDVDDTLCLLRPRPVC</sequence>